<keyword evidence="2" id="KW-1185">Reference proteome</keyword>
<evidence type="ECO:0000313" key="2">
    <source>
        <dbReference type="Proteomes" id="UP000821845"/>
    </source>
</evidence>
<dbReference type="Proteomes" id="UP000821845">
    <property type="component" value="Chromosome 1"/>
</dbReference>
<gene>
    <name evidence="1" type="ORF">HPB50_027382</name>
</gene>
<evidence type="ECO:0000313" key="1">
    <source>
        <dbReference type="EMBL" id="KAH6948994.1"/>
    </source>
</evidence>
<sequence>MNVASSGTKKKQKQFSLQDKLDVLQEIDAGKMQIDVCRERGIAQSTFAPILKDRDGIVKLHHESQLASTRKQLRLGNFQNVEQAAEMLMEAWWNLKASTISNCQREAGLIKAPM</sequence>
<reference evidence="1" key="1">
    <citation type="submission" date="2020-05" db="EMBL/GenBank/DDBJ databases">
        <title>Large-scale comparative analyses of tick genomes elucidate their genetic diversity and vector capacities.</title>
        <authorList>
            <person name="Jia N."/>
            <person name="Wang J."/>
            <person name="Shi W."/>
            <person name="Du L."/>
            <person name="Sun Y."/>
            <person name="Zhan W."/>
            <person name="Jiang J."/>
            <person name="Wang Q."/>
            <person name="Zhang B."/>
            <person name="Ji P."/>
            <person name="Sakyi L.B."/>
            <person name="Cui X."/>
            <person name="Yuan T."/>
            <person name="Jiang B."/>
            <person name="Yang W."/>
            <person name="Lam T.T.-Y."/>
            <person name="Chang Q."/>
            <person name="Ding S."/>
            <person name="Wang X."/>
            <person name="Zhu J."/>
            <person name="Ruan X."/>
            <person name="Zhao L."/>
            <person name="Wei J."/>
            <person name="Que T."/>
            <person name="Du C."/>
            <person name="Cheng J."/>
            <person name="Dai P."/>
            <person name="Han X."/>
            <person name="Huang E."/>
            <person name="Gao Y."/>
            <person name="Liu J."/>
            <person name="Shao H."/>
            <person name="Ye R."/>
            <person name="Li L."/>
            <person name="Wei W."/>
            <person name="Wang X."/>
            <person name="Wang C."/>
            <person name="Yang T."/>
            <person name="Huo Q."/>
            <person name="Li W."/>
            <person name="Guo W."/>
            <person name="Chen H."/>
            <person name="Zhou L."/>
            <person name="Ni X."/>
            <person name="Tian J."/>
            <person name="Zhou Y."/>
            <person name="Sheng Y."/>
            <person name="Liu T."/>
            <person name="Pan Y."/>
            <person name="Xia L."/>
            <person name="Li J."/>
            <person name="Zhao F."/>
            <person name="Cao W."/>
        </authorList>
    </citation>
    <scope>NUCLEOTIDE SEQUENCE</scope>
    <source>
        <strain evidence="1">Hyas-2018</strain>
    </source>
</reference>
<accession>A0ACB7TSC7</accession>
<comment type="caution">
    <text evidence="1">The sequence shown here is derived from an EMBL/GenBank/DDBJ whole genome shotgun (WGS) entry which is preliminary data.</text>
</comment>
<proteinExistence type="predicted"/>
<name>A0ACB7TSC7_HYAAI</name>
<protein>
    <submittedName>
        <fullName evidence="1">Uncharacterized protein</fullName>
    </submittedName>
</protein>
<organism evidence="1 2">
    <name type="scientific">Hyalomma asiaticum</name>
    <name type="common">Tick</name>
    <dbReference type="NCBI Taxonomy" id="266040"/>
    <lineage>
        <taxon>Eukaryota</taxon>
        <taxon>Metazoa</taxon>
        <taxon>Ecdysozoa</taxon>
        <taxon>Arthropoda</taxon>
        <taxon>Chelicerata</taxon>
        <taxon>Arachnida</taxon>
        <taxon>Acari</taxon>
        <taxon>Parasitiformes</taxon>
        <taxon>Ixodida</taxon>
        <taxon>Ixodoidea</taxon>
        <taxon>Ixodidae</taxon>
        <taxon>Hyalomminae</taxon>
        <taxon>Hyalomma</taxon>
    </lineage>
</organism>
<dbReference type="EMBL" id="CM023481">
    <property type="protein sequence ID" value="KAH6948994.1"/>
    <property type="molecule type" value="Genomic_DNA"/>
</dbReference>